<sequence>MKVISFLNIKGGVAKTTSCVNVAAELGRQGKKVLIIDLDPQSNSTKYLGLYYPNSLGSYHLLNGEDVSVTITQYSNVWLVPANIDLIASESEILADTKRARETRLKKWLDKSEEGFDYVLIDCPPSLGMISINALAASDYVLVPLKIDKFSLDGFEYLIDSVNSVRNEFNEKLELLGVFITMDRATRINREVKEELREELGDLLFKQSIRENVDVIKSTFESTPLIYFNNRAAASKDYKSLVSELQCRLI</sequence>
<dbReference type="InterPro" id="IPR027417">
    <property type="entry name" value="P-loop_NTPase"/>
</dbReference>
<dbReference type="SUPFAM" id="SSF52540">
    <property type="entry name" value="P-loop containing nucleoside triphosphate hydrolases"/>
    <property type="match status" value="1"/>
</dbReference>
<comment type="caution">
    <text evidence="6">The sequence shown here is derived from an EMBL/GenBank/DDBJ whole genome shotgun (WGS) entry which is preliminary data.</text>
</comment>
<reference evidence="6" key="2">
    <citation type="journal article" date="2022" name="Nat. Biotechnol.">
        <title>Carbon-negative production of acetone and isopropanol by gas fermentation at industrial pilot scale.</title>
        <authorList>
            <person name="Liew F.E."/>
            <person name="Nogle R."/>
            <person name="Abdalla T."/>
            <person name="Rasor B.J."/>
            <person name="Canter C."/>
            <person name="Jensen R.O."/>
            <person name="Wang L."/>
            <person name="Strutz J."/>
            <person name="Chirania P."/>
            <person name="De Tissera S."/>
            <person name="Mueller A.P."/>
            <person name="Ruan Z."/>
            <person name="Gao A."/>
            <person name="Tran L."/>
            <person name="Engle N.L."/>
            <person name="Bromley J.C."/>
            <person name="Daniell J."/>
            <person name="Conrado R."/>
            <person name="Tschaplinski T.J."/>
            <person name="Giannone R.J."/>
            <person name="Hettich R.L."/>
            <person name="Karim A.S."/>
            <person name="Simpson S.D."/>
            <person name="Brown S.D."/>
            <person name="Leang C."/>
            <person name="Jewett M.C."/>
            <person name="Kopke M."/>
        </authorList>
    </citation>
    <scope>NUCLEOTIDE SEQUENCE</scope>
    <source>
        <strain evidence="6">DJ080</strain>
    </source>
</reference>
<dbReference type="InterPro" id="IPR025669">
    <property type="entry name" value="AAA_dom"/>
</dbReference>
<evidence type="ECO:0000256" key="2">
    <source>
        <dbReference type="ARBA" id="ARBA00049360"/>
    </source>
</evidence>
<evidence type="ECO:0000313" key="6">
    <source>
        <dbReference type="EMBL" id="NRT90122.1"/>
    </source>
</evidence>
<dbReference type="Pfam" id="PF13614">
    <property type="entry name" value="AAA_31"/>
    <property type="match status" value="1"/>
</dbReference>
<dbReference type="Proteomes" id="UP001193748">
    <property type="component" value="Unassembled WGS sequence"/>
</dbReference>
<dbReference type="RefSeq" id="WP_173711457.1">
    <property type="nucleotide sequence ID" value="NZ_JABSWW010000001.1"/>
</dbReference>
<comment type="subunit">
    <text evidence="3">Dimerizes in the presence of ATP but not ADP; ATP-binding is required for double-stranded (ds)DNA-binding. Interacts with DnaA.</text>
</comment>
<dbReference type="InterPro" id="IPR050678">
    <property type="entry name" value="DNA_Partitioning_ATPase"/>
</dbReference>
<dbReference type="Gene3D" id="3.40.50.300">
    <property type="entry name" value="P-loop containing nucleotide triphosphate hydrolases"/>
    <property type="match status" value="1"/>
</dbReference>
<proteinExistence type="inferred from homology"/>
<organism evidence="6 7">
    <name type="scientific">Clostridium beijerinckii</name>
    <name type="common">Clostridium MP</name>
    <dbReference type="NCBI Taxonomy" id="1520"/>
    <lineage>
        <taxon>Bacteria</taxon>
        <taxon>Bacillati</taxon>
        <taxon>Bacillota</taxon>
        <taxon>Clostridia</taxon>
        <taxon>Eubacteriales</taxon>
        <taxon>Clostridiaceae</taxon>
        <taxon>Clostridium</taxon>
    </lineage>
</organism>
<evidence type="ECO:0000313" key="7">
    <source>
        <dbReference type="Proteomes" id="UP001193748"/>
    </source>
</evidence>
<feature type="domain" description="AAA" evidence="5">
    <location>
        <begin position="1"/>
        <end position="174"/>
    </location>
</feature>
<dbReference type="EMBL" id="JABSWW010000001">
    <property type="protein sequence ID" value="NRT90122.1"/>
    <property type="molecule type" value="Genomic_DNA"/>
</dbReference>
<accession>A0AAX0B417</accession>
<evidence type="ECO:0000256" key="4">
    <source>
        <dbReference type="ARBA" id="ARBA00071824"/>
    </source>
</evidence>
<dbReference type="FunFam" id="3.40.50.300:FF:000285">
    <property type="entry name" value="Sporulation initiation inhibitor Soj"/>
    <property type="match status" value="1"/>
</dbReference>
<dbReference type="AlphaFoldDB" id="A0AAX0B417"/>
<dbReference type="PIRSF" id="PIRSF009320">
    <property type="entry name" value="Nuc_binding_HP_1000"/>
    <property type="match status" value="1"/>
</dbReference>
<reference evidence="6" key="1">
    <citation type="submission" date="2020-05" db="EMBL/GenBank/DDBJ databases">
        <authorList>
            <person name="Brown S."/>
            <person name="Huntemann M."/>
            <person name="Clum A."/>
            <person name="Spunde A."/>
            <person name="Palaniappan K."/>
            <person name="Ritter S."/>
            <person name="Mikhailova N."/>
            <person name="Chen I.-M."/>
            <person name="Stamatis D."/>
            <person name="Reddy T."/>
            <person name="O'Malley R."/>
            <person name="Daum C."/>
            <person name="Shapiro N."/>
            <person name="Ivanova N."/>
            <person name="Kyrpides N."/>
            <person name="Woyke T."/>
        </authorList>
    </citation>
    <scope>NUCLEOTIDE SEQUENCE</scope>
    <source>
        <strain evidence="6">DJ080</strain>
    </source>
</reference>
<gene>
    <name evidence="6" type="ORF">B0H41_003801</name>
</gene>
<comment type="catalytic activity">
    <reaction evidence="2">
        <text>ATP + H2O = ADP + phosphate + H(+)</text>
        <dbReference type="Rhea" id="RHEA:13065"/>
        <dbReference type="ChEBI" id="CHEBI:15377"/>
        <dbReference type="ChEBI" id="CHEBI:15378"/>
        <dbReference type="ChEBI" id="CHEBI:30616"/>
        <dbReference type="ChEBI" id="CHEBI:43474"/>
        <dbReference type="ChEBI" id="CHEBI:456216"/>
    </reaction>
</comment>
<evidence type="ECO:0000259" key="5">
    <source>
        <dbReference type="Pfam" id="PF13614"/>
    </source>
</evidence>
<evidence type="ECO:0000256" key="1">
    <source>
        <dbReference type="ARBA" id="ARBA00006976"/>
    </source>
</evidence>
<name>A0AAX0B417_CLOBE</name>
<protein>
    <recommendedName>
        <fullName evidence="4">Sporulation initiation inhibitor protein Soj</fullName>
    </recommendedName>
</protein>
<dbReference type="PANTHER" id="PTHR13696">
    <property type="entry name" value="P-LOOP CONTAINING NUCLEOSIDE TRIPHOSPHATE HYDROLASE"/>
    <property type="match status" value="1"/>
</dbReference>
<dbReference type="PANTHER" id="PTHR13696:SF99">
    <property type="entry name" value="COBYRINIC ACID AC-DIAMIDE SYNTHASE"/>
    <property type="match status" value="1"/>
</dbReference>
<evidence type="ECO:0000256" key="3">
    <source>
        <dbReference type="ARBA" id="ARBA00062323"/>
    </source>
</evidence>
<comment type="similarity">
    <text evidence="1">Belongs to the ParA family.</text>
</comment>
<dbReference type="CDD" id="cd02042">
    <property type="entry name" value="ParAB_family"/>
    <property type="match status" value="1"/>
</dbReference>